<keyword evidence="7" id="KW-0560">Oxidoreductase</keyword>
<dbReference type="InterPro" id="IPR006657">
    <property type="entry name" value="MoPterin_dinucl-bd_dom"/>
</dbReference>
<dbReference type="Gene3D" id="3.40.50.740">
    <property type="match status" value="1"/>
</dbReference>
<feature type="compositionally biased region" description="Low complexity" evidence="8">
    <location>
        <begin position="841"/>
        <end position="854"/>
    </location>
</feature>
<evidence type="ECO:0000256" key="1">
    <source>
        <dbReference type="ARBA" id="ARBA00001966"/>
    </source>
</evidence>
<evidence type="ECO:0000256" key="5">
    <source>
        <dbReference type="ARBA" id="ARBA00022723"/>
    </source>
</evidence>
<evidence type="ECO:0000256" key="7">
    <source>
        <dbReference type="ARBA" id="ARBA00023002"/>
    </source>
</evidence>
<keyword evidence="4" id="KW-0004">4Fe-4S</keyword>
<evidence type="ECO:0000256" key="3">
    <source>
        <dbReference type="ARBA" id="ARBA00010312"/>
    </source>
</evidence>
<dbReference type="NCBIfam" id="TIGR01553">
    <property type="entry name" value="formate-DH-alph"/>
    <property type="match status" value="1"/>
</dbReference>
<dbReference type="GO" id="GO:0009061">
    <property type="term" value="P:anaerobic respiration"/>
    <property type="evidence" value="ECO:0007669"/>
    <property type="project" value="TreeGrafter"/>
</dbReference>
<dbReference type="Gene3D" id="2.40.40.20">
    <property type="match status" value="1"/>
</dbReference>
<evidence type="ECO:0000259" key="10">
    <source>
        <dbReference type="Pfam" id="PF01568"/>
    </source>
</evidence>
<accession>A0A8J7JAJ5</accession>
<evidence type="ECO:0000256" key="6">
    <source>
        <dbReference type="ARBA" id="ARBA00022764"/>
    </source>
</evidence>
<keyword evidence="4" id="KW-0408">Iron</keyword>
<comment type="subcellular location">
    <subcellularLocation>
        <location evidence="2">Cell envelope</location>
    </subcellularLocation>
</comment>
<dbReference type="EMBL" id="JAEMHM010000003">
    <property type="protein sequence ID" value="MBJ6723936.1"/>
    <property type="molecule type" value="Genomic_DNA"/>
</dbReference>
<dbReference type="GO" id="GO:0030151">
    <property type="term" value="F:molybdenum ion binding"/>
    <property type="evidence" value="ECO:0007669"/>
    <property type="project" value="TreeGrafter"/>
</dbReference>
<evidence type="ECO:0000313" key="12">
    <source>
        <dbReference type="Proteomes" id="UP000636888"/>
    </source>
</evidence>
<comment type="caution">
    <text evidence="11">The sequence shown here is derived from an EMBL/GenBank/DDBJ whole genome shotgun (WGS) entry which is preliminary data.</text>
</comment>
<feature type="region of interest" description="Disordered" evidence="8">
    <location>
        <begin position="841"/>
        <end position="892"/>
    </location>
</feature>
<evidence type="ECO:0000256" key="2">
    <source>
        <dbReference type="ARBA" id="ARBA00004196"/>
    </source>
</evidence>
<dbReference type="NCBIfam" id="NF041513">
    <property type="entry name" value="formate_DH_Act"/>
    <property type="match status" value="1"/>
</dbReference>
<protein>
    <submittedName>
        <fullName evidence="11">Formate dehydrogenase-N subunit alpha</fullName>
    </submittedName>
</protein>
<feature type="domain" description="Molybdopterin oxidoreductase" evidence="9">
    <location>
        <begin position="15"/>
        <end position="89"/>
    </location>
</feature>
<dbReference type="GO" id="GO:0008863">
    <property type="term" value="F:formate dehydrogenase (NAD+) activity"/>
    <property type="evidence" value="ECO:0007669"/>
    <property type="project" value="InterPro"/>
</dbReference>
<dbReference type="GO" id="GO:0030313">
    <property type="term" value="C:cell envelope"/>
    <property type="evidence" value="ECO:0007669"/>
    <property type="project" value="UniProtKB-SubCell"/>
</dbReference>
<dbReference type="Proteomes" id="UP000636888">
    <property type="component" value="Unassembled WGS sequence"/>
</dbReference>
<dbReference type="InterPro" id="IPR006656">
    <property type="entry name" value="Mopterin_OxRdtase"/>
</dbReference>
<dbReference type="SUPFAM" id="SSF53706">
    <property type="entry name" value="Formate dehydrogenase/DMSO reductase, domains 1-3"/>
    <property type="match status" value="1"/>
</dbReference>
<dbReference type="Gene3D" id="3.40.228.10">
    <property type="entry name" value="Dimethylsulfoxide Reductase, domain 2"/>
    <property type="match status" value="2"/>
</dbReference>
<dbReference type="InterPro" id="IPR006443">
    <property type="entry name" value="Formate-DH-alph_fdnG"/>
</dbReference>
<dbReference type="AlphaFoldDB" id="A0A8J7JAJ5"/>
<feature type="domain" description="Molybdopterin dinucleotide-binding" evidence="10">
    <location>
        <begin position="715"/>
        <end position="832"/>
    </location>
</feature>
<keyword evidence="4" id="KW-0411">Iron-sulfur</keyword>
<reference evidence="11" key="1">
    <citation type="submission" date="2020-12" db="EMBL/GenBank/DDBJ databases">
        <title>Geomonas sp. Red875, isolated from river sediment.</title>
        <authorList>
            <person name="Xu Z."/>
            <person name="Zhang Z."/>
            <person name="Masuda Y."/>
            <person name="Itoh H."/>
            <person name="Senoo K."/>
        </authorList>
    </citation>
    <scope>NUCLEOTIDE SEQUENCE</scope>
    <source>
        <strain evidence="11">Red875</strain>
    </source>
</reference>
<dbReference type="Pfam" id="PF00384">
    <property type="entry name" value="Molybdopterin"/>
    <property type="match status" value="2"/>
</dbReference>
<keyword evidence="5" id="KW-0479">Metal-binding</keyword>
<dbReference type="GO" id="GO:0047111">
    <property type="term" value="F:formate dehydrogenase (cytochrome-c-553) activity"/>
    <property type="evidence" value="ECO:0007669"/>
    <property type="project" value="InterPro"/>
</dbReference>
<evidence type="ECO:0000259" key="9">
    <source>
        <dbReference type="Pfam" id="PF00384"/>
    </source>
</evidence>
<organism evidence="11 12">
    <name type="scientific">Geomesophilobacter sediminis</name>
    <dbReference type="NCBI Taxonomy" id="2798584"/>
    <lineage>
        <taxon>Bacteria</taxon>
        <taxon>Pseudomonadati</taxon>
        <taxon>Thermodesulfobacteriota</taxon>
        <taxon>Desulfuromonadia</taxon>
        <taxon>Geobacterales</taxon>
        <taxon>Geobacteraceae</taxon>
        <taxon>Geomesophilobacter</taxon>
    </lineage>
</organism>
<dbReference type="GO" id="GO:0009055">
    <property type="term" value="F:electron transfer activity"/>
    <property type="evidence" value="ECO:0007669"/>
    <property type="project" value="InterPro"/>
</dbReference>
<evidence type="ECO:0000256" key="4">
    <source>
        <dbReference type="ARBA" id="ARBA00022485"/>
    </source>
</evidence>
<keyword evidence="12" id="KW-1185">Reference proteome</keyword>
<dbReference type="PANTHER" id="PTHR43598">
    <property type="entry name" value="TUNGSTEN-CONTAINING FORMYLMETHANOFURAN DEHYDROGENASE 2 SUBUNIT B"/>
    <property type="match status" value="1"/>
</dbReference>
<dbReference type="InterPro" id="IPR009010">
    <property type="entry name" value="Asp_de-COase-like_dom_sf"/>
</dbReference>
<gene>
    <name evidence="11" type="primary">fdnG</name>
    <name evidence="11" type="ORF">JFN93_04365</name>
</gene>
<evidence type="ECO:0000256" key="8">
    <source>
        <dbReference type="SAM" id="MobiDB-lite"/>
    </source>
</evidence>
<name>A0A8J7JAJ5_9BACT</name>
<comment type="similarity">
    <text evidence="3">Belongs to the prokaryotic molybdopterin-containing oxidoreductase family.</text>
</comment>
<evidence type="ECO:0000313" key="11">
    <source>
        <dbReference type="EMBL" id="MBJ6723936.1"/>
    </source>
</evidence>
<dbReference type="GO" id="GO:0043546">
    <property type="term" value="F:molybdopterin cofactor binding"/>
    <property type="evidence" value="ECO:0007669"/>
    <property type="project" value="InterPro"/>
</dbReference>
<proteinExistence type="inferred from homology"/>
<keyword evidence="6" id="KW-0574">Periplasm</keyword>
<dbReference type="GO" id="GO:0051539">
    <property type="term" value="F:4 iron, 4 sulfur cluster binding"/>
    <property type="evidence" value="ECO:0007669"/>
    <property type="project" value="UniProtKB-KW"/>
</dbReference>
<feature type="domain" description="Molybdopterin oxidoreductase" evidence="9">
    <location>
        <begin position="190"/>
        <end position="408"/>
    </location>
</feature>
<sequence>MGISFGRGGATTFQQDLQFSDCIVIEGSNMAECHPVGFQWVMEAKRRGATIIHVDPRFTRTSAVADLHVPIRAGTDIAFLGAIVNYIISNDRWFREYVVNYTNAPAIINEKFQDTEDLDGLFSGWDAEKGQYDTSSWGYEGVEVSPAAGHREMFSGEPRSERGAMLSAEKLDPTLSDPRCVFQIVKRHYSRYTPEMVEETCGVPRELFLKVAEALCENSGRDRTSAFCYAVGWTQHTVGVQYIRTAAIIQLLLGNIGRPGGGIMALRGHSSIQGSTDIPTLYNMLPGYLPMPKATYDTDLNKYVEYNKSATGWWSEFPKYIVSLLKAWYGEAARPDNDWCYGYLPHITGDHSHMVTVAAMADRMVKGYFVMGENPAVGSMNAALQRKGLRGLDWLVVRDFAPTETAEFWRSAPEVVRGEVTPEQIGTEVFFFPCSAHTEKDGSFTNTQRLLQWHHKAIEPPGDCRSELHFVYHLGKRLKELYRHSDAAKDRPILDLAWNYREIGEMQEPDAEEVLAEINGYTLPERNPLSAYTEVKDDGSTACGCWIYCGCRKDGVNQTARRKPGSEQDWVALQWGWAWPANRRLLYNRASADPDGNPWSERKKYVWWDAAQKKWTGFDTPDFIATRPPDYRPPEGAEGIATLSGIDPFIMQAEGKGWLYDPSGLLDGPLPTHYEPQESVLKNPLYGQQCNPARLEWIRRDNPYHKAWGDPHYPFVATTYRLTEHHTAGGMSRWLPWLNELQPEMFIEVSPELAELRGLENGGWATVSTIRGEIEARVLVTERLRPLNIQDEVLHQVGIPYHWSWIGRSTGDAANELTAFVADPNVSIEESKAFSVNVVAGRRPPGPRAAAAAPLTEPSGFEDPPRDLEAVQGKPIGHHGLRTGKKELTEEG</sequence>
<dbReference type="CDD" id="cd02792">
    <property type="entry name" value="MopB_CT_Formate-Dh-Na-like"/>
    <property type="match status" value="1"/>
</dbReference>
<dbReference type="InterPro" id="IPR048158">
    <property type="entry name" value="Formate_DH_Act"/>
</dbReference>
<dbReference type="SUPFAM" id="SSF50692">
    <property type="entry name" value="ADC-like"/>
    <property type="match status" value="1"/>
</dbReference>
<dbReference type="PANTHER" id="PTHR43598:SF1">
    <property type="entry name" value="FORMATE DEHYDROGENASE-O MAJOR SUBUNIT"/>
    <property type="match status" value="1"/>
</dbReference>
<comment type="cofactor">
    <cofactor evidence="1">
        <name>[4Fe-4S] cluster</name>
        <dbReference type="ChEBI" id="CHEBI:49883"/>
    </cofactor>
</comment>
<dbReference type="Pfam" id="PF01568">
    <property type="entry name" value="Molydop_binding"/>
    <property type="match status" value="1"/>
</dbReference>